<dbReference type="STRING" id="1835702.A0A1F5LVZ1"/>
<dbReference type="Gene3D" id="3.40.50.1820">
    <property type="entry name" value="alpha/beta hydrolase"/>
    <property type="match status" value="1"/>
</dbReference>
<dbReference type="PANTHER" id="PTHR48081:SF8">
    <property type="entry name" value="ALPHA_BETA HYDROLASE FOLD-3 DOMAIN-CONTAINING PROTEIN-RELATED"/>
    <property type="match status" value="1"/>
</dbReference>
<dbReference type="GO" id="GO:0072330">
    <property type="term" value="P:monocarboxylic acid biosynthetic process"/>
    <property type="evidence" value="ECO:0007669"/>
    <property type="project" value="UniProtKB-ARBA"/>
</dbReference>
<name>A0A1F5LVZ1_PENAI</name>
<evidence type="ECO:0000313" key="4">
    <source>
        <dbReference type="Proteomes" id="UP000177622"/>
    </source>
</evidence>
<dbReference type="InterPro" id="IPR013094">
    <property type="entry name" value="AB_hydrolase_3"/>
</dbReference>
<dbReference type="InterPro" id="IPR029058">
    <property type="entry name" value="AB_hydrolase_fold"/>
</dbReference>
<dbReference type="EMBL" id="LXJU01000002">
    <property type="protein sequence ID" value="OGE57325.1"/>
    <property type="molecule type" value="Genomic_DNA"/>
</dbReference>
<dbReference type="GeneID" id="34572639"/>
<accession>A0A1F5LVZ1</accession>
<reference evidence="3 4" key="1">
    <citation type="journal article" date="2016" name="Sci. Rep.">
        <title>Penicillium arizonense, a new, genome sequenced fungal species, reveals a high chemical diversity in secreted metabolites.</title>
        <authorList>
            <person name="Grijseels S."/>
            <person name="Nielsen J.C."/>
            <person name="Randelovic M."/>
            <person name="Nielsen J."/>
            <person name="Nielsen K.F."/>
            <person name="Workman M."/>
            <person name="Frisvad J.C."/>
        </authorList>
    </citation>
    <scope>NUCLEOTIDE SEQUENCE [LARGE SCALE GENOMIC DNA]</scope>
    <source>
        <strain evidence="3 4">CBS 141311</strain>
    </source>
</reference>
<proteinExistence type="predicted"/>
<keyword evidence="1" id="KW-0378">Hydrolase</keyword>
<dbReference type="OrthoDB" id="408631at2759"/>
<comment type="caution">
    <text evidence="3">The sequence shown here is derived from an EMBL/GenBank/DDBJ whole genome shotgun (WGS) entry which is preliminary data.</text>
</comment>
<keyword evidence="4" id="KW-1185">Reference proteome</keyword>
<feature type="domain" description="Alpha/beta hydrolase fold-3" evidence="2">
    <location>
        <begin position="77"/>
        <end position="287"/>
    </location>
</feature>
<evidence type="ECO:0000313" key="3">
    <source>
        <dbReference type="EMBL" id="OGE57325.1"/>
    </source>
</evidence>
<dbReference type="GO" id="GO:0016787">
    <property type="term" value="F:hydrolase activity"/>
    <property type="evidence" value="ECO:0007669"/>
    <property type="project" value="UniProtKB-KW"/>
</dbReference>
<dbReference type="RefSeq" id="XP_022492752.1">
    <property type="nucleotide sequence ID" value="XM_022627905.1"/>
</dbReference>
<dbReference type="Pfam" id="PF07859">
    <property type="entry name" value="Abhydrolase_3"/>
    <property type="match status" value="1"/>
</dbReference>
<organism evidence="3 4">
    <name type="scientific">Penicillium arizonense</name>
    <dbReference type="NCBI Taxonomy" id="1835702"/>
    <lineage>
        <taxon>Eukaryota</taxon>
        <taxon>Fungi</taxon>
        <taxon>Dikarya</taxon>
        <taxon>Ascomycota</taxon>
        <taxon>Pezizomycotina</taxon>
        <taxon>Eurotiomycetes</taxon>
        <taxon>Eurotiomycetidae</taxon>
        <taxon>Eurotiales</taxon>
        <taxon>Aspergillaceae</taxon>
        <taxon>Penicillium</taxon>
    </lineage>
</organism>
<dbReference type="SUPFAM" id="SSF53474">
    <property type="entry name" value="alpha/beta-Hydrolases"/>
    <property type="match status" value="1"/>
</dbReference>
<dbReference type="PANTHER" id="PTHR48081">
    <property type="entry name" value="AB HYDROLASE SUPERFAMILY PROTEIN C4A8.06C"/>
    <property type="match status" value="1"/>
</dbReference>
<evidence type="ECO:0000256" key="1">
    <source>
        <dbReference type="ARBA" id="ARBA00022801"/>
    </source>
</evidence>
<evidence type="ECO:0000259" key="2">
    <source>
        <dbReference type="Pfam" id="PF07859"/>
    </source>
</evidence>
<dbReference type="GO" id="GO:0017000">
    <property type="term" value="P:antibiotic biosynthetic process"/>
    <property type="evidence" value="ECO:0007669"/>
    <property type="project" value="UniProtKB-ARBA"/>
</dbReference>
<sequence>MAASLDLVNQSFVNELSKGTPLYEKTPTEARQILEDVQKHTPASDVTQEEFKIPYESYNVKTIIFRPTDASGYLPTIFYTHGGGWILGSPTVHGSLMEDLARQTSAAVVFPYYSPAPEKQYPTQFEQSFAVLKYIVENGEKHGLKTDTLALAGDSVGGHMAIAMVQLAHTRDLPIKLCQLILFYPVTDTAEKSATYTIYKDGPYLTERTMDWMIGAFLPNEEDRRNALTSPLKYASDEELSKFPPTTIFLSGADPLIGEGRAFGLRLQKAGVETAFLTADGQIHDYVMLEPIRGTATAKAVVNLAALHLKRALDV</sequence>
<gene>
    <name evidence="3" type="ORF">PENARI_c002G11210</name>
</gene>
<protein>
    <recommendedName>
        <fullName evidence="2">Alpha/beta hydrolase fold-3 domain-containing protein</fullName>
    </recommendedName>
</protein>
<dbReference type="InterPro" id="IPR050300">
    <property type="entry name" value="GDXG_lipolytic_enzyme"/>
</dbReference>
<dbReference type="AlphaFoldDB" id="A0A1F5LVZ1"/>
<dbReference type="Proteomes" id="UP000177622">
    <property type="component" value="Unassembled WGS sequence"/>
</dbReference>